<dbReference type="Proteomes" id="UP000054549">
    <property type="component" value="Unassembled WGS sequence"/>
</dbReference>
<dbReference type="InterPro" id="IPR000727">
    <property type="entry name" value="T_SNARE_dom"/>
</dbReference>
<organism evidence="4 5">
    <name type="scientific">Amanita muscaria (strain Koide BX008)</name>
    <dbReference type="NCBI Taxonomy" id="946122"/>
    <lineage>
        <taxon>Eukaryota</taxon>
        <taxon>Fungi</taxon>
        <taxon>Dikarya</taxon>
        <taxon>Basidiomycota</taxon>
        <taxon>Agaricomycotina</taxon>
        <taxon>Agaricomycetes</taxon>
        <taxon>Agaricomycetidae</taxon>
        <taxon>Agaricales</taxon>
        <taxon>Pluteineae</taxon>
        <taxon>Amanitaceae</taxon>
        <taxon>Amanita</taxon>
    </lineage>
</organism>
<evidence type="ECO:0000259" key="3">
    <source>
        <dbReference type="PROSITE" id="PS50192"/>
    </source>
</evidence>
<evidence type="ECO:0000256" key="2">
    <source>
        <dbReference type="SAM" id="MobiDB-lite"/>
    </source>
</evidence>
<protein>
    <recommendedName>
        <fullName evidence="3">t-SNARE coiled-coil homology domain-containing protein</fullName>
    </recommendedName>
</protein>
<dbReference type="AlphaFoldDB" id="A0A0C2W6U2"/>
<dbReference type="Gene3D" id="1.20.1280.50">
    <property type="match status" value="1"/>
</dbReference>
<keyword evidence="5" id="KW-1185">Reference proteome</keyword>
<dbReference type="PROSITE" id="PS50192">
    <property type="entry name" value="T_SNARE"/>
    <property type="match status" value="1"/>
</dbReference>
<feature type="non-terminal residue" evidence="4">
    <location>
        <position position="127"/>
    </location>
</feature>
<feature type="coiled-coil region" evidence="1">
    <location>
        <begin position="23"/>
        <end position="64"/>
    </location>
</feature>
<reference evidence="4 5" key="1">
    <citation type="submission" date="2014-04" db="EMBL/GenBank/DDBJ databases">
        <title>Evolutionary Origins and Diversification of the Mycorrhizal Mutualists.</title>
        <authorList>
            <consortium name="DOE Joint Genome Institute"/>
            <consortium name="Mycorrhizal Genomics Consortium"/>
            <person name="Kohler A."/>
            <person name="Kuo A."/>
            <person name="Nagy L.G."/>
            <person name="Floudas D."/>
            <person name="Copeland A."/>
            <person name="Barry K.W."/>
            <person name="Cichocki N."/>
            <person name="Veneault-Fourrey C."/>
            <person name="LaButti K."/>
            <person name="Lindquist E.A."/>
            <person name="Lipzen A."/>
            <person name="Lundell T."/>
            <person name="Morin E."/>
            <person name="Murat C."/>
            <person name="Riley R."/>
            <person name="Ohm R."/>
            <person name="Sun H."/>
            <person name="Tunlid A."/>
            <person name="Henrissat B."/>
            <person name="Grigoriev I.V."/>
            <person name="Hibbett D.S."/>
            <person name="Martin F."/>
        </authorList>
    </citation>
    <scope>NUCLEOTIDE SEQUENCE [LARGE SCALE GENOMIC DNA]</scope>
    <source>
        <strain evidence="4 5">Koide BX008</strain>
    </source>
</reference>
<gene>
    <name evidence="4" type="ORF">M378DRAFT_1032703</name>
</gene>
<accession>A0A0C2W6U2</accession>
<evidence type="ECO:0000313" key="5">
    <source>
        <dbReference type="Proteomes" id="UP000054549"/>
    </source>
</evidence>
<dbReference type="HOGENOM" id="CLU_018544_3_3_1"/>
<name>A0A0C2W6U2_AMAMK</name>
<dbReference type="OrthoDB" id="2269034at2759"/>
<proteinExistence type="predicted"/>
<dbReference type="EMBL" id="KN818395">
    <property type="protein sequence ID" value="KIL56867.1"/>
    <property type="molecule type" value="Genomic_DNA"/>
</dbReference>
<sequence length="127" mass="14497">MSSSDPRSVDCHISNPLPTMDERHDARQSIAKAEEELQRIETDIAKLLERQEEVTDNLSQFKKTLVIHRILPGETMGYIFSILRAEEVSIPHKRHMKPPQVTISHVCSKWREIALATPALWSSVEIA</sequence>
<keyword evidence="1" id="KW-0175">Coiled coil</keyword>
<evidence type="ECO:0000256" key="1">
    <source>
        <dbReference type="SAM" id="Coils"/>
    </source>
</evidence>
<feature type="domain" description="T-SNARE coiled-coil homology" evidence="3">
    <location>
        <begin position="17"/>
        <end position="59"/>
    </location>
</feature>
<evidence type="ECO:0000313" key="4">
    <source>
        <dbReference type="EMBL" id="KIL56867.1"/>
    </source>
</evidence>
<dbReference type="InParanoid" id="A0A0C2W6U2"/>
<feature type="region of interest" description="Disordered" evidence="2">
    <location>
        <begin position="1"/>
        <end position="23"/>
    </location>
</feature>